<dbReference type="AlphaFoldDB" id="A0A5R9PGV6"/>
<proteinExistence type="predicted"/>
<keyword evidence="3" id="KW-1185">Reference proteome</keyword>
<accession>A0A5R9PGV6</accession>
<dbReference type="RefSeq" id="WP_138346935.1">
    <property type="nucleotide sequence ID" value="NZ_SROY01000001.1"/>
</dbReference>
<protein>
    <submittedName>
        <fullName evidence="2">Uncharacterized protein</fullName>
    </submittedName>
</protein>
<reference evidence="2 3" key="1">
    <citation type="submission" date="2019-04" db="EMBL/GenBank/DDBJ databases">
        <authorList>
            <person name="Grouzdev D.S."/>
            <person name="Nazina T.N."/>
        </authorList>
    </citation>
    <scope>NUCLEOTIDE SEQUENCE [LARGE SCALE GENOMIC DNA]</scope>
    <source>
        <strain evidence="2 3">SHC 3-19</strain>
    </source>
</reference>
<gene>
    <name evidence="2" type="ORF">E5S66_01620</name>
</gene>
<organism evidence="2 3">
    <name type="scientific">Thermomonas fusca</name>
    <dbReference type="NCBI Taxonomy" id="215690"/>
    <lineage>
        <taxon>Bacteria</taxon>
        <taxon>Pseudomonadati</taxon>
        <taxon>Pseudomonadota</taxon>
        <taxon>Gammaproteobacteria</taxon>
        <taxon>Lysobacterales</taxon>
        <taxon>Lysobacteraceae</taxon>
        <taxon>Thermomonas</taxon>
    </lineage>
</organism>
<dbReference type="Proteomes" id="UP000308508">
    <property type="component" value="Unassembled WGS sequence"/>
</dbReference>
<sequence>MTGIESALGGEAQALAALQAVGTAYERKIDALLPQSARLMPAAFTGEGMQSGVVGLGLAGFTGLMTGSVVASSVSSMSDQQLAELVQQGPMRFGGKSGNAELQIGEDGSLDQELAFDVDESGLSGKVKLKLHVDACPDVQGKVGVSMDVDSSMHVSAKPGTGGSVHTRFKLDRWLDDDARLIDSADGMATEMQMEIGGVDDGSDRRMARTVRLERGGAASSAMDDWSGFNIFTDTPAVEMANALIEQSHLMLVLIAEMQLRGMGKGPAWESGRCVELKVTSDPSRRKGVRPNTAFELEAIPRAKADGAPTGGSVVATLEGGESLQPASGKVRADARYQYAGPAKKDESAKISFEARSRRGVGRAVLEFDTKQGRSYRITGLGTCNTSHTVCDVDQPFSFPVCGGTMQHAPTSDRGGTHSFEHSGATGSGSYTLTGPEAEMTATYQNVTCAGKRCFKTPNGRAVWTKIDSCE</sequence>
<name>A0A5R9PGV6_9GAMM</name>
<feature type="region of interest" description="Disordered" evidence="1">
    <location>
        <begin position="408"/>
        <end position="434"/>
    </location>
</feature>
<evidence type="ECO:0000313" key="2">
    <source>
        <dbReference type="EMBL" id="TLX22751.1"/>
    </source>
</evidence>
<comment type="caution">
    <text evidence="2">The sequence shown here is derived from an EMBL/GenBank/DDBJ whole genome shotgun (WGS) entry which is preliminary data.</text>
</comment>
<evidence type="ECO:0000313" key="3">
    <source>
        <dbReference type="Proteomes" id="UP000308508"/>
    </source>
</evidence>
<evidence type="ECO:0000256" key="1">
    <source>
        <dbReference type="SAM" id="MobiDB-lite"/>
    </source>
</evidence>
<dbReference type="EMBL" id="SROY01000001">
    <property type="protein sequence ID" value="TLX22751.1"/>
    <property type="molecule type" value="Genomic_DNA"/>
</dbReference>